<evidence type="ECO:0008006" key="3">
    <source>
        <dbReference type="Google" id="ProtNLM"/>
    </source>
</evidence>
<dbReference type="RefSeq" id="WP_050352913.1">
    <property type="nucleotide sequence ID" value="NZ_BOSN01000001.1"/>
</dbReference>
<reference evidence="2" key="1">
    <citation type="submission" date="2015-07" db="EMBL/GenBank/DDBJ databases">
        <title>Fjat-10053 dsm26.</title>
        <authorList>
            <person name="Liu B."/>
            <person name="Wang J."/>
            <person name="Zhu Y."/>
            <person name="Liu G."/>
            <person name="Chen Q."/>
            <person name="Chen Z."/>
            <person name="Lan J."/>
            <person name="Che J."/>
            <person name="Ge C."/>
            <person name="Shi H."/>
            <person name="Pan Z."/>
            <person name="Liu X."/>
        </authorList>
    </citation>
    <scope>NUCLEOTIDE SEQUENCE [LARGE SCALE GENOMIC DNA]</scope>
    <source>
        <strain evidence="2">DSM 26</strain>
    </source>
</reference>
<name>A0A0L0QP48_VIRPA</name>
<dbReference type="AlphaFoldDB" id="A0A0L0QP48"/>
<proteinExistence type="predicted"/>
<comment type="caution">
    <text evidence="1">The sequence shown here is derived from an EMBL/GenBank/DDBJ whole genome shotgun (WGS) entry which is preliminary data.</text>
</comment>
<dbReference type="GeneID" id="66870504"/>
<sequence>MDIKQQTNILKEHLDHLKQKFEQNDPPENRKDRALFQKVKEETTPIYQLLEEWEKESLQLIRERKVNVHPHQIVSTKENMELLLMHSYYIDVRRKRYMELNHSVQYIFDQLLRELNTKV</sequence>
<dbReference type="EMBL" id="LGTO01000007">
    <property type="protein sequence ID" value="KNE20339.1"/>
    <property type="molecule type" value="Genomic_DNA"/>
</dbReference>
<protein>
    <recommendedName>
        <fullName evidence="3">DUF1798 domain-containing protein</fullName>
    </recommendedName>
</protein>
<dbReference type="Proteomes" id="UP000036780">
    <property type="component" value="Unassembled WGS sequence"/>
</dbReference>
<dbReference type="PATRIC" id="fig|1473.5.peg.2404"/>
<dbReference type="OrthoDB" id="2691485at2"/>
<evidence type="ECO:0000313" key="1">
    <source>
        <dbReference type="EMBL" id="KNE20339.1"/>
    </source>
</evidence>
<dbReference type="Gene3D" id="1.20.120.440">
    <property type="entry name" value="YppE-like"/>
    <property type="match status" value="1"/>
</dbReference>
<evidence type="ECO:0000313" key="2">
    <source>
        <dbReference type="Proteomes" id="UP000036780"/>
    </source>
</evidence>
<gene>
    <name evidence="1" type="ORF">AFK71_18355</name>
</gene>
<dbReference type="SUPFAM" id="SSF140415">
    <property type="entry name" value="YppE-like"/>
    <property type="match status" value="1"/>
</dbReference>
<dbReference type="InterPro" id="IPR014913">
    <property type="entry name" value="YppE-like"/>
</dbReference>
<keyword evidence="2" id="KW-1185">Reference proteome</keyword>
<dbReference type="Pfam" id="PF08807">
    <property type="entry name" value="DUF1798"/>
    <property type="match status" value="1"/>
</dbReference>
<accession>A0A0L0QP48</accession>
<dbReference type="InterPro" id="IPR023351">
    <property type="entry name" value="YppE-like_sf"/>
</dbReference>
<organism evidence="1 2">
    <name type="scientific">Virgibacillus pantothenticus</name>
    <dbReference type="NCBI Taxonomy" id="1473"/>
    <lineage>
        <taxon>Bacteria</taxon>
        <taxon>Bacillati</taxon>
        <taxon>Bacillota</taxon>
        <taxon>Bacilli</taxon>
        <taxon>Bacillales</taxon>
        <taxon>Bacillaceae</taxon>
        <taxon>Virgibacillus</taxon>
    </lineage>
</organism>